<evidence type="ECO:0000256" key="10">
    <source>
        <dbReference type="ARBA" id="ARBA00023136"/>
    </source>
</evidence>
<dbReference type="RefSeq" id="WP_053096591.1">
    <property type="nucleotide sequence ID" value="NZ_CP011787.1"/>
</dbReference>
<feature type="transmembrane region" description="Helical" evidence="12">
    <location>
        <begin position="220"/>
        <end position="242"/>
    </location>
</feature>
<evidence type="ECO:0000256" key="7">
    <source>
        <dbReference type="ARBA" id="ARBA00022781"/>
    </source>
</evidence>
<keyword evidence="15" id="KW-1185">Reference proteome</keyword>
<keyword evidence="5 12" id="KW-0138">CF(0)</keyword>
<dbReference type="NCBIfam" id="TIGR01131">
    <property type="entry name" value="ATP_synt_6_or_A"/>
    <property type="match status" value="1"/>
</dbReference>
<dbReference type="GO" id="GO:0042777">
    <property type="term" value="P:proton motive force-driven plasma membrane ATP synthesis"/>
    <property type="evidence" value="ECO:0007669"/>
    <property type="project" value="TreeGrafter"/>
</dbReference>
<dbReference type="InterPro" id="IPR035908">
    <property type="entry name" value="F0_ATP_A_sf"/>
</dbReference>
<reference evidence="14 15" key="1">
    <citation type="submission" date="2015-06" db="EMBL/GenBank/DDBJ databases">
        <title>Lineage-specific patterns of genome deterioration in obligate symbionts.</title>
        <authorList>
            <person name="Bennett G.M."/>
            <person name="McCutcheon J.P."/>
            <person name="McDonald B.R."/>
            <person name="Moran N.A."/>
        </authorList>
    </citation>
    <scope>NUCLEOTIDE SEQUENCE [LARGE SCALE GENOMIC DNA]</scope>
    <source>
        <strain evidence="14 15">B-GSS</strain>
    </source>
</reference>
<dbReference type="SUPFAM" id="SSF81336">
    <property type="entry name" value="F1F0 ATP synthase subunit A"/>
    <property type="match status" value="1"/>
</dbReference>
<evidence type="ECO:0000256" key="3">
    <source>
        <dbReference type="ARBA" id="ARBA00022448"/>
    </source>
</evidence>
<keyword evidence="3 12" id="KW-0813">Transport</keyword>
<dbReference type="Proteomes" id="UP000056466">
    <property type="component" value="Chromosome"/>
</dbReference>
<dbReference type="EMBL" id="CP011787">
    <property type="protein sequence ID" value="AKZ65745.1"/>
    <property type="molecule type" value="Genomic_DNA"/>
</dbReference>
<dbReference type="GO" id="GO:0016787">
    <property type="term" value="F:hydrolase activity"/>
    <property type="evidence" value="ECO:0007669"/>
    <property type="project" value="UniProtKB-KW"/>
</dbReference>
<evidence type="ECO:0000256" key="5">
    <source>
        <dbReference type="ARBA" id="ARBA00022547"/>
    </source>
</evidence>
<evidence type="ECO:0000256" key="4">
    <source>
        <dbReference type="ARBA" id="ARBA00022475"/>
    </source>
</evidence>
<dbReference type="CDD" id="cd00310">
    <property type="entry name" value="ATP-synt_Fo_a_6"/>
    <property type="match status" value="1"/>
</dbReference>
<protein>
    <recommendedName>
        <fullName evidence="12 13">ATP synthase subunit a</fullName>
    </recommendedName>
    <alternativeName>
        <fullName evidence="12">ATP synthase F0 sector subunit a</fullName>
    </alternativeName>
    <alternativeName>
        <fullName evidence="12">F-ATPase subunit 6</fullName>
    </alternativeName>
</protein>
<keyword evidence="4 12" id="KW-1003">Cell membrane</keyword>
<keyword evidence="7 12" id="KW-0375">Hydrogen ion transport</keyword>
<name>A0A0K2BK83_9GAMM</name>
<keyword evidence="6 12" id="KW-0812">Transmembrane</keyword>
<gene>
    <name evidence="12 14" type="primary">atpB</name>
    <name evidence="14" type="ORF">AB162_126</name>
</gene>
<dbReference type="HAMAP" id="MF_01393">
    <property type="entry name" value="ATP_synth_a_bact"/>
    <property type="match status" value="1"/>
</dbReference>
<sequence length="281" mass="32321">MVTLTSGVIITSKEYINHHLHHLQLDLSSLKLITNDKVPSFWILNIDSIFFSFLLGIIFSLIFSLVAIKANKATNTNNSIPSKMQIFIELIVSFIDKNVKDIFYYQNNIIAPLALTTFVWIFLMNLMDLISIDFLPYVAKYLFNINLLRVVPSADINITFSMAIGVFVLILFYSIKVKGINGFIKELTMQPFNHPIFIPINLIIECISLFSKPISLSLRLFGNIYSGELIFILIASLLPWWAQWMLNLPWAIFHVLIITLQSFIFMVLTIIYIAMAYEKHD</sequence>
<evidence type="ECO:0000313" key="14">
    <source>
        <dbReference type="EMBL" id="AKZ65745.1"/>
    </source>
</evidence>
<dbReference type="PANTHER" id="PTHR42823">
    <property type="entry name" value="ATP SYNTHASE SUBUNIT A, CHLOROPLASTIC"/>
    <property type="match status" value="1"/>
</dbReference>
<dbReference type="KEGG" id="bcig:AB162_126"/>
<keyword evidence="14" id="KW-0378">Hydrolase</keyword>
<evidence type="ECO:0000256" key="1">
    <source>
        <dbReference type="ARBA" id="ARBA00004141"/>
    </source>
</evidence>
<dbReference type="InterPro" id="IPR000568">
    <property type="entry name" value="ATP_synth_F0_asu"/>
</dbReference>
<keyword evidence="8 12" id="KW-1133">Transmembrane helix</keyword>
<keyword evidence="11 12" id="KW-0066">ATP synthesis</keyword>
<comment type="subcellular location">
    <subcellularLocation>
        <location evidence="12 13">Cell membrane</location>
        <topology evidence="12 13">Multi-pass membrane protein</topology>
    </subcellularLocation>
    <subcellularLocation>
        <location evidence="1">Membrane</location>
        <topology evidence="1">Multi-pass membrane protein</topology>
    </subcellularLocation>
</comment>
<keyword evidence="10 12" id="KW-0472">Membrane</keyword>
<dbReference type="GO" id="GO:0045259">
    <property type="term" value="C:proton-transporting ATP synthase complex"/>
    <property type="evidence" value="ECO:0007669"/>
    <property type="project" value="UniProtKB-KW"/>
</dbReference>
<keyword evidence="9 12" id="KW-0406">Ion transport</keyword>
<evidence type="ECO:0000256" key="9">
    <source>
        <dbReference type="ARBA" id="ARBA00023065"/>
    </source>
</evidence>
<accession>A0A0K2BK83</accession>
<evidence type="ECO:0000256" key="8">
    <source>
        <dbReference type="ARBA" id="ARBA00022989"/>
    </source>
</evidence>
<evidence type="ECO:0000313" key="15">
    <source>
        <dbReference type="Proteomes" id="UP000056466"/>
    </source>
</evidence>
<evidence type="ECO:0000256" key="2">
    <source>
        <dbReference type="ARBA" id="ARBA00006810"/>
    </source>
</evidence>
<proteinExistence type="inferred from homology"/>
<feature type="transmembrane region" description="Helical" evidence="12">
    <location>
        <begin position="248"/>
        <end position="275"/>
    </location>
</feature>
<dbReference type="GO" id="GO:0005886">
    <property type="term" value="C:plasma membrane"/>
    <property type="evidence" value="ECO:0007669"/>
    <property type="project" value="UniProtKB-SubCell"/>
</dbReference>
<dbReference type="PATRIC" id="fig|186490.8.peg.128"/>
<feature type="transmembrane region" description="Helical" evidence="12">
    <location>
        <begin position="156"/>
        <end position="175"/>
    </location>
</feature>
<evidence type="ECO:0000256" key="12">
    <source>
        <dbReference type="HAMAP-Rule" id="MF_01393"/>
    </source>
</evidence>
<dbReference type="InterPro" id="IPR045082">
    <property type="entry name" value="ATP_syn_F0_a_bact/chloroplast"/>
</dbReference>
<organism evidence="14 15">
    <name type="scientific">Candidatus Palibaumannia cicadellinicola</name>
    <dbReference type="NCBI Taxonomy" id="186490"/>
    <lineage>
        <taxon>Bacteria</taxon>
        <taxon>Pseudomonadati</taxon>
        <taxon>Pseudomonadota</taxon>
        <taxon>Gammaproteobacteria</taxon>
        <taxon>Candidatus Palibaumannia</taxon>
    </lineage>
</organism>
<dbReference type="PRINTS" id="PR00123">
    <property type="entry name" value="ATPASEA"/>
</dbReference>
<dbReference type="PANTHER" id="PTHR42823:SF3">
    <property type="entry name" value="ATP SYNTHASE SUBUNIT A, CHLOROPLASTIC"/>
    <property type="match status" value="1"/>
</dbReference>
<comment type="similarity">
    <text evidence="2 12 13">Belongs to the ATPase A chain family.</text>
</comment>
<dbReference type="PROSITE" id="PS00449">
    <property type="entry name" value="ATPASE_A"/>
    <property type="match status" value="1"/>
</dbReference>
<evidence type="ECO:0000256" key="6">
    <source>
        <dbReference type="ARBA" id="ARBA00022692"/>
    </source>
</evidence>
<dbReference type="Pfam" id="PF00119">
    <property type="entry name" value="ATP-synt_A"/>
    <property type="match status" value="1"/>
</dbReference>
<feature type="transmembrane region" description="Helical" evidence="12">
    <location>
        <begin position="49"/>
        <end position="68"/>
    </location>
</feature>
<dbReference type="NCBIfam" id="NF004477">
    <property type="entry name" value="PRK05815.1-1"/>
    <property type="match status" value="1"/>
</dbReference>
<dbReference type="FunFam" id="1.20.120.220:FF:000002">
    <property type="entry name" value="ATP synthase subunit a"/>
    <property type="match status" value="1"/>
</dbReference>
<dbReference type="Gene3D" id="1.20.120.220">
    <property type="entry name" value="ATP synthase, F0 complex, subunit A"/>
    <property type="match status" value="1"/>
</dbReference>
<evidence type="ECO:0000256" key="11">
    <source>
        <dbReference type="ARBA" id="ARBA00023310"/>
    </source>
</evidence>
<dbReference type="GO" id="GO:0046933">
    <property type="term" value="F:proton-transporting ATP synthase activity, rotational mechanism"/>
    <property type="evidence" value="ECO:0007669"/>
    <property type="project" value="UniProtKB-UniRule"/>
</dbReference>
<dbReference type="InterPro" id="IPR023011">
    <property type="entry name" value="ATP_synth_F0_asu_AS"/>
</dbReference>
<dbReference type="AlphaFoldDB" id="A0A0K2BK83"/>
<comment type="function">
    <text evidence="12 13">Key component of the proton channel; it plays a direct role in the translocation of protons across the membrane.</text>
</comment>
<evidence type="ECO:0000256" key="13">
    <source>
        <dbReference type="RuleBase" id="RU000483"/>
    </source>
</evidence>
<feature type="transmembrane region" description="Helical" evidence="12">
    <location>
        <begin position="109"/>
        <end position="136"/>
    </location>
</feature>
<dbReference type="OrthoDB" id="9789241at2"/>